<dbReference type="EMBL" id="PNIQ01000886">
    <property type="protein sequence ID" value="PMP76067.1"/>
    <property type="molecule type" value="Genomic_DNA"/>
</dbReference>
<name>A0A2J6WXT8_9CHLR</name>
<proteinExistence type="predicted"/>
<accession>A0A2J6WXT8</accession>
<gene>
    <name evidence="1" type="ORF">C0184_13220</name>
</gene>
<protein>
    <submittedName>
        <fullName evidence="1">Uncharacterized protein</fullName>
    </submittedName>
</protein>
<organism evidence="1 2">
    <name type="scientific">Chloroflexus aggregans</name>
    <dbReference type="NCBI Taxonomy" id="152260"/>
    <lineage>
        <taxon>Bacteria</taxon>
        <taxon>Bacillati</taxon>
        <taxon>Chloroflexota</taxon>
        <taxon>Chloroflexia</taxon>
        <taxon>Chloroflexales</taxon>
        <taxon>Chloroflexineae</taxon>
        <taxon>Chloroflexaceae</taxon>
        <taxon>Chloroflexus</taxon>
    </lineage>
</organism>
<comment type="caution">
    <text evidence="1">The sequence shown here is derived from an EMBL/GenBank/DDBJ whole genome shotgun (WGS) entry which is preliminary data.</text>
</comment>
<evidence type="ECO:0000313" key="1">
    <source>
        <dbReference type="EMBL" id="PMP76067.1"/>
    </source>
</evidence>
<dbReference type="Proteomes" id="UP000243376">
    <property type="component" value="Unassembled WGS sequence"/>
</dbReference>
<dbReference type="AlphaFoldDB" id="A0A2J6WXT8"/>
<evidence type="ECO:0000313" key="2">
    <source>
        <dbReference type="Proteomes" id="UP000243376"/>
    </source>
</evidence>
<reference evidence="1 2" key="1">
    <citation type="submission" date="2018-01" db="EMBL/GenBank/DDBJ databases">
        <title>Metagenomic assembled genomes from two thermal pools in the Uzon Caldera, Kamchatka, Russia.</title>
        <authorList>
            <person name="Wilkins L."/>
            <person name="Ettinger C."/>
        </authorList>
    </citation>
    <scope>NUCLEOTIDE SEQUENCE [LARGE SCALE GENOMIC DNA]</scope>
    <source>
        <strain evidence="1">ZAV-02</strain>
    </source>
</reference>
<sequence length="241" mass="26716">MTILCTAALQPLNLLVLVAALFGGLTLTIWWLPLGLAVYVVATWLAMRDPMLTAPPPIPRPRITSPRLRAAISEIERSQREVERAAATAQSALAGLLSTIVNQTRDLLTDAYVMADKGQIIEKYLAANDVQRIDQQITQLDWQISATIDTFTRQQLEERRQALLSQKQHINDLQTYFNRILAQLANIDASLDTTLAEIIRLRTADAVAISSASGAVQTRLADLRRDMEVFRKVLDTAVTGI</sequence>